<evidence type="ECO:0000256" key="8">
    <source>
        <dbReference type="ARBA" id="ARBA00022840"/>
    </source>
</evidence>
<dbReference type="CDD" id="cd18038">
    <property type="entry name" value="DEXXQc_Helz-like"/>
    <property type="match status" value="1"/>
</dbReference>
<dbReference type="InterPro" id="IPR049079">
    <property type="entry name" value="Mov-10_helical"/>
</dbReference>
<feature type="domain" description="DNA2/NAM7 helicase helicase" evidence="11">
    <location>
        <begin position="389"/>
        <end position="454"/>
    </location>
</feature>
<dbReference type="AlphaFoldDB" id="A0A3B4A9G8"/>
<keyword evidence="16" id="KW-1185">Reference proteome</keyword>
<evidence type="ECO:0000259" key="14">
    <source>
        <dbReference type="Pfam" id="PF21635"/>
    </source>
</evidence>
<evidence type="ECO:0000313" key="16">
    <source>
        <dbReference type="Proteomes" id="UP000261520"/>
    </source>
</evidence>
<dbReference type="InterPro" id="IPR041679">
    <property type="entry name" value="DNA2/NAM7-like_C"/>
</dbReference>
<sequence length="680" mass="76902">ACGDGVESVMLALEFKLERSSTSFYIVRFIEAVCKTTAGRKALCRPLAPPTWTPPTKVTIVDGQLPESSIHVILTVIEKILLTSVNTINSTRYILIMCFRQKTLQAPLSINNYKEKLQLLLHLEEYQMERDIRRYNVPNDNLQEVTMQRDSFNEELLVLKITAENRPTLQRGDQLLVYPVGEIKKKYRGYVHSVQLDSVKLGFSKELLDIFVKGMTFHIEFTVNRLNLRTQHRATEFAVRSGLAAVLFPLLNFCFFLKPLLYRLFDRKLGKNPEQYRAVQHIVAGSSKPAPYLLFGPPGTGKTVTVVEAIKQIAKCKPQSCILVCAFTNKAADFLCESLLTDGETQVLRIYAKSYNPQDVPDSLKDCCNLVGDYFEFPKGTKDLKSVNITTLLTSSRFVTDNFPEGHFTHVFVDGAECAREPECILPLAGLLDPNTGQVVLAGDPKQLGPIIRSRFAQRFGMGLSLLERLMTDLPLYQKTNGVFDNRFVTKLLRNYRSHPAILQIPNELFYDGELQAYADEQRNSCCSFGPLPQKGFPIIFHKVTDSSSSFLLFNNAEVDVLMDYVKDLLQTQGNNGLSNISPQDIGIIAPYRKQVQKILARLSELNMCLLQVGTLEEFQGQERRVILVSTVRIILTYSTCFCFNQWFNVAVNRAKALLIVVGNPEIFISYCKEKGGYKW</sequence>
<dbReference type="InterPro" id="IPR047187">
    <property type="entry name" value="SF1_C_Upf1"/>
</dbReference>
<name>A0A3B4A9G8_9GOBI</name>
<dbReference type="InterPro" id="IPR049080">
    <property type="entry name" value="MOV-10-like_beta-barrel"/>
</dbReference>
<reference evidence="15" key="1">
    <citation type="submission" date="2025-08" db="UniProtKB">
        <authorList>
            <consortium name="Ensembl"/>
        </authorList>
    </citation>
    <scope>IDENTIFICATION</scope>
</reference>
<dbReference type="SUPFAM" id="SSF52540">
    <property type="entry name" value="P-loop containing nucleoside triphosphate hydrolases"/>
    <property type="match status" value="1"/>
</dbReference>
<dbReference type="Gene3D" id="3.40.50.300">
    <property type="entry name" value="P-loop containing nucleotide triphosphate hydrolases"/>
    <property type="match status" value="2"/>
</dbReference>
<feature type="domain" description="Helicase MOV-10-like beta-barrel" evidence="13">
    <location>
        <begin position="141"/>
        <end position="221"/>
    </location>
</feature>
<keyword evidence="7" id="KW-0347">Helicase</keyword>
<dbReference type="GO" id="GO:0003723">
    <property type="term" value="F:RNA binding"/>
    <property type="evidence" value="ECO:0007669"/>
    <property type="project" value="InterPro"/>
</dbReference>
<keyword evidence="5" id="KW-0547">Nucleotide-binding</keyword>
<evidence type="ECO:0000259" key="11">
    <source>
        <dbReference type="Pfam" id="PF13086"/>
    </source>
</evidence>
<evidence type="ECO:0000256" key="4">
    <source>
        <dbReference type="ARBA" id="ARBA00022490"/>
    </source>
</evidence>
<dbReference type="GO" id="GO:0005737">
    <property type="term" value="C:cytoplasm"/>
    <property type="evidence" value="ECO:0007669"/>
    <property type="project" value="UniProtKB-SubCell"/>
</dbReference>
<evidence type="ECO:0000313" key="15">
    <source>
        <dbReference type="Ensembl" id="ENSPMGP00000013703.1"/>
    </source>
</evidence>
<keyword evidence="9" id="KW-0943">RNA-mediated gene silencing</keyword>
<dbReference type="GO" id="GO:0016787">
    <property type="term" value="F:hydrolase activity"/>
    <property type="evidence" value="ECO:0007669"/>
    <property type="project" value="UniProtKB-KW"/>
</dbReference>
<dbReference type="GO" id="GO:0032574">
    <property type="term" value="F:5'-3' RNA helicase activity"/>
    <property type="evidence" value="ECO:0007669"/>
    <property type="project" value="InterPro"/>
</dbReference>
<protein>
    <recommendedName>
        <fullName evidence="3">RNA helicase</fullName>
        <ecNumber evidence="3">3.6.4.13</ecNumber>
    </recommendedName>
</protein>
<comment type="subcellular location">
    <subcellularLocation>
        <location evidence="1">Cytoplasm</location>
    </subcellularLocation>
</comment>
<dbReference type="InterPro" id="IPR026122">
    <property type="entry name" value="MOV-10/SDE3_DEXXQ/H-box"/>
</dbReference>
<dbReference type="GO" id="GO:0005524">
    <property type="term" value="F:ATP binding"/>
    <property type="evidence" value="ECO:0007669"/>
    <property type="project" value="UniProtKB-KW"/>
</dbReference>
<dbReference type="Ensembl" id="ENSPMGT00000014628.1">
    <property type="protein sequence ID" value="ENSPMGP00000013703.1"/>
    <property type="gene ID" value="ENSPMGG00000007310.1"/>
</dbReference>
<dbReference type="Proteomes" id="UP000261520">
    <property type="component" value="Unplaced"/>
</dbReference>
<keyword evidence="6" id="KW-0378">Hydrolase</keyword>
<accession>A0A3B4A9G8</accession>
<reference evidence="15" key="2">
    <citation type="submission" date="2025-09" db="UniProtKB">
        <authorList>
            <consortium name="Ensembl"/>
        </authorList>
    </citation>
    <scope>IDENTIFICATION</scope>
</reference>
<keyword evidence="4" id="KW-0963">Cytoplasm</keyword>
<keyword evidence="8" id="KW-0067">ATP-binding</keyword>
<comment type="catalytic activity">
    <reaction evidence="10">
        <text>ATP + H2O = ADP + phosphate + H(+)</text>
        <dbReference type="Rhea" id="RHEA:13065"/>
        <dbReference type="ChEBI" id="CHEBI:15377"/>
        <dbReference type="ChEBI" id="CHEBI:15378"/>
        <dbReference type="ChEBI" id="CHEBI:30616"/>
        <dbReference type="ChEBI" id="CHEBI:43474"/>
        <dbReference type="ChEBI" id="CHEBI:456216"/>
        <dbReference type="EC" id="3.6.4.13"/>
    </reaction>
</comment>
<feature type="domain" description="Helicase MOV-10 helical" evidence="14">
    <location>
        <begin position="101"/>
        <end position="134"/>
    </location>
</feature>
<dbReference type="Pfam" id="PF13086">
    <property type="entry name" value="AAA_11"/>
    <property type="match status" value="2"/>
</dbReference>
<organism evidence="15 16">
    <name type="scientific">Periophthalmus magnuspinnatus</name>
    <dbReference type="NCBI Taxonomy" id="409849"/>
    <lineage>
        <taxon>Eukaryota</taxon>
        <taxon>Metazoa</taxon>
        <taxon>Chordata</taxon>
        <taxon>Craniata</taxon>
        <taxon>Vertebrata</taxon>
        <taxon>Euteleostomi</taxon>
        <taxon>Actinopterygii</taxon>
        <taxon>Neopterygii</taxon>
        <taxon>Teleostei</taxon>
        <taxon>Neoteleostei</taxon>
        <taxon>Acanthomorphata</taxon>
        <taxon>Gobiaria</taxon>
        <taxon>Gobiiformes</taxon>
        <taxon>Gobioidei</taxon>
        <taxon>Gobiidae</taxon>
        <taxon>Oxudercinae</taxon>
        <taxon>Periophthalmus</taxon>
    </lineage>
</organism>
<evidence type="ECO:0000256" key="3">
    <source>
        <dbReference type="ARBA" id="ARBA00012552"/>
    </source>
</evidence>
<evidence type="ECO:0000256" key="6">
    <source>
        <dbReference type="ARBA" id="ARBA00022801"/>
    </source>
</evidence>
<evidence type="ECO:0000256" key="9">
    <source>
        <dbReference type="ARBA" id="ARBA00023158"/>
    </source>
</evidence>
<feature type="domain" description="DNA2/NAM7 helicase helicase" evidence="11">
    <location>
        <begin position="272"/>
        <end position="360"/>
    </location>
</feature>
<dbReference type="Pfam" id="PF21634">
    <property type="entry name" value="MOV-10_beta-barrel"/>
    <property type="match status" value="1"/>
</dbReference>
<dbReference type="InterPro" id="IPR041677">
    <property type="entry name" value="DNA2/NAM7_AAA_11"/>
</dbReference>
<evidence type="ECO:0000259" key="12">
    <source>
        <dbReference type="Pfam" id="PF13087"/>
    </source>
</evidence>
<evidence type="ECO:0000256" key="7">
    <source>
        <dbReference type="ARBA" id="ARBA00022806"/>
    </source>
</evidence>
<proteinExistence type="inferred from homology"/>
<evidence type="ECO:0000256" key="10">
    <source>
        <dbReference type="ARBA" id="ARBA00047984"/>
    </source>
</evidence>
<dbReference type="Pfam" id="PF13087">
    <property type="entry name" value="AAA_12"/>
    <property type="match status" value="1"/>
</dbReference>
<dbReference type="InterPro" id="IPR027417">
    <property type="entry name" value="P-loop_NTPase"/>
</dbReference>
<evidence type="ECO:0000256" key="5">
    <source>
        <dbReference type="ARBA" id="ARBA00022741"/>
    </source>
</evidence>
<comment type="similarity">
    <text evidence="2">Belongs to the DNA2/NAM7 helicase family. SDE3 subfamily.</text>
</comment>
<dbReference type="CDD" id="cd18808">
    <property type="entry name" value="SF1_C_Upf1"/>
    <property type="match status" value="1"/>
</dbReference>
<dbReference type="PANTHER" id="PTHR45418">
    <property type="entry name" value="CANCER/TESTIS ANTIGEN 55"/>
    <property type="match status" value="1"/>
</dbReference>
<dbReference type="Pfam" id="PF21635">
    <property type="entry name" value="Mov-10_helical"/>
    <property type="match status" value="1"/>
</dbReference>
<dbReference type="GO" id="GO:0031047">
    <property type="term" value="P:regulatory ncRNA-mediated gene silencing"/>
    <property type="evidence" value="ECO:0007669"/>
    <property type="project" value="UniProtKB-KW"/>
</dbReference>
<dbReference type="EC" id="3.6.4.13" evidence="3"/>
<evidence type="ECO:0000256" key="2">
    <source>
        <dbReference type="ARBA" id="ARBA00005601"/>
    </source>
</evidence>
<evidence type="ECO:0000259" key="13">
    <source>
        <dbReference type="Pfam" id="PF21634"/>
    </source>
</evidence>
<dbReference type="PANTHER" id="PTHR45418:SF1">
    <property type="entry name" value="CANCER_TESTIS ANTIGEN 55"/>
    <property type="match status" value="1"/>
</dbReference>
<feature type="domain" description="DNA2/NAM7 helicase-like C-terminal" evidence="12">
    <location>
        <begin position="465"/>
        <end position="665"/>
    </location>
</feature>
<evidence type="ECO:0000256" key="1">
    <source>
        <dbReference type="ARBA" id="ARBA00004496"/>
    </source>
</evidence>